<accession>A0ACD3AK47</accession>
<sequence>MHQLPFAHNPKAKKIVIQRLDDEIRSLTVRLCLLKSRRNTCTITSNLPDEFLGELFATVQADCKDRVSGRSLLSTELKAWLPISHVSRHWRRVALQSSRLWCQIDALPGPAIREFLGSFSRATALC</sequence>
<evidence type="ECO:0000313" key="2">
    <source>
        <dbReference type="Proteomes" id="UP000308600"/>
    </source>
</evidence>
<evidence type="ECO:0000313" key="1">
    <source>
        <dbReference type="EMBL" id="TFK66096.1"/>
    </source>
</evidence>
<dbReference type="Proteomes" id="UP000308600">
    <property type="component" value="Unassembled WGS sequence"/>
</dbReference>
<protein>
    <submittedName>
        <fullName evidence="1">Uncharacterized protein</fullName>
    </submittedName>
</protein>
<reference evidence="1 2" key="1">
    <citation type="journal article" date="2019" name="Nat. Ecol. Evol.">
        <title>Megaphylogeny resolves global patterns of mushroom evolution.</title>
        <authorList>
            <person name="Varga T."/>
            <person name="Krizsan K."/>
            <person name="Foldi C."/>
            <person name="Dima B."/>
            <person name="Sanchez-Garcia M."/>
            <person name="Sanchez-Ramirez S."/>
            <person name="Szollosi G.J."/>
            <person name="Szarkandi J.G."/>
            <person name="Papp V."/>
            <person name="Albert L."/>
            <person name="Andreopoulos W."/>
            <person name="Angelini C."/>
            <person name="Antonin V."/>
            <person name="Barry K.W."/>
            <person name="Bougher N.L."/>
            <person name="Buchanan P."/>
            <person name="Buyck B."/>
            <person name="Bense V."/>
            <person name="Catcheside P."/>
            <person name="Chovatia M."/>
            <person name="Cooper J."/>
            <person name="Damon W."/>
            <person name="Desjardin D."/>
            <person name="Finy P."/>
            <person name="Geml J."/>
            <person name="Haridas S."/>
            <person name="Hughes K."/>
            <person name="Justo A."/>
            <person name="Karasinski D."/>
            <person name="Kautmanova I."/>
            <person name="Kiss B."/>
            <person name="Kocsube S."/>
            <person name="Kotiranta H."/>
            <person name="LaButti K.M."/>
            <person name="Lechner B.E."/>
            <person name="Liimatainen K."/>
            <person name="Lipzen A."/>
            <person name="Lukacs Z."/>
            <person name="Mihaltcheva S."/>
            <person name="Morgado L.N."/>
            <person name="Niskanen T."/>
            <person name="Noordeloos M.E."/>
            <person name="Ohm R.A."/>
            <person name="Ortiz-Santana B."/>
            <person name="Ovrebo C."/>
            <person name="Racz N."/>
            <person name="Riley R."/>
            <person name="Savchenko A."/>
            <person name="Shiryaev A."/>
            <person name="Soop K."/>
            <person name="Spirin V."/>
            <person name="Szebenyi C."/>
            <person name="Tomsovsky M."/>
            <person name="Tulloss R.E."/>
            <person name="Uehling J."/>
            <person name="Grigoriev I.V."/>
            <person name="Vagvolgyi C."/>
            <person name="Papp T."/>
            <person name="Martin F.M."/>
            <person name="Miettinen O."/>
            <person name="Hibbett D.S."/>
            <person name="Nagy L.G."/>
        </authorList>
    </citation>
    <scope>NUCLEOTIDE SEQUENCE [LARGE SCALE GENOMIC DNA]</scope>
    <source>
        <strain evidence="1 2">NL-1719</strain>
    </source>
</reference>
<keyword evidence="2" id="KW-1185">Reference proteome</keyword>
<proteinExistence type="predicted"/>
<name>A0ACD3AK47_9AGAR</name>
<dbReference type="EMBL" id="ML208415">
    <property type="protein sequence ID" value="TFK66096.1"/>
    <property type="molecule type" value="Genomic_DNA"/>
</dbReference>
<gene>
    <name evidence="1" type="ORF">BDN72DRAFT_844724</name>
</gene>
<organism evidence="1 2">
    <name type="scientific">Pluteus cervinus</name>
    <dbReference type="NCBI Taxonomy" id="181527"/>
    <lineage>
        <taxon>Eukaryota</taxon>
        <taxon>Fungi</taxon>
        <taxon>Dikarya</taxon>
        <taxon>Basidiomycota</taxon>
        <taxon>Agaricomycotina</taxon>
        <taxon>Agaricomycetes</taxon>
        <taxon>Agaricomycetidae</taxon>
        <taxon>Agaricales</taxon>
        <taxon>Pluteineae</taxon>
        <taxon>Pluteaceae</taxon>
        <taxon>Pluteus</taxon>
    </lineage>
</organism>